<dbReference type="AlphaFoldDB" id="A0A9J7EK33"/>
<keyword evidence="3 6" id="KW-1133">Transmembrane helix</keyword>
<evidence type="ECO:0000256" key="4">
    <source>
        <dbReference type="ARBA" id="ARBA00023136"/>
    </source>
</evidence>
<evidence type="ECO:0000313" key="8">
    <source>
        <dbReference type="Proteomes" id="UP000301870"/>
    </source>
</evidence>
<protein>
    <recommendedName>
        <fullName evidence="6">Bestrophin homolog</fullName>
    </recommendedName>
</protein>
<feature type="transmembrane region" description="Helical" evidence="6">
    <location>
        <begin position="238"/>
        <end position="258"/>
    </location>
</feature>
<comment type="subcellular location">
    <subcellularLocation>
        <location evidence="6">Cell membrane</location>
        <topology evidence="6">Multi-pass membrane protein</topology>
    </subcellularLocation>
    <subcellularLocation>
        <location evidence="1">Membrane</location>
    </subcellularLocation>
</comment>
<feature type="region of interest" description="Disordered" evidence="7">
    <location>
        <begin position="470"/>
        <end position="490"/>
    </location>
</feature>
<evidence type="ECO:0000256" key="5">
    <source>
        <dbReference type="ARBA" id="ARBA00034769"/>
    </source>
</evidence>
<comment type="function">
    <text evidence="6">Forms chloride channels.</text>
</comment>
<evidence type="ECO:0000256" key="1">
    <source>
        <dbReference type="ARBA" id="ARBA00004370"/>
    </source>
</evidence>
<feature type="compositionally biased region" description="Basic and acidic residues" evidence="7">
    <location>
        <begin position="701"/>
        <end position="716"/>
    </location>
</feature>
<accession>A0A9J7EK33</accession>
<sequence length="716" mass="81004">MTVTYTGEVATCRGFGTFLKVLYKWRGSIYKLVWLDLLVFLLLYYVLNLTYRLLLDENAKRMFEGVVNYCSFHGNVIPLSFVLGFYVTVVMNRWWSQYTTIPWPDSIAVFVSATIHGQDERGRLMRRTIVRYVCLCLTMVLTMISPRVKKRFPTLNNFVDAGLLLENEKTILDNLNDKFPKPSKHWLPIVWATSIVTRARKEGRIRDDFAVKTIIDELNKFRGQAGLLLSYDTISVPLVYTQVVTIAVYSYFITSALGSQWVDNKLQRNDSVNISNIDLYFPIFTTLEFFFYMGWLKVAESLINPFGEDDDDFEVNWLIDRDLQVSYMIVDEMHHEHPELIRDQYWDEVFPSELPYTIATENNREEHPEPSTARVAVPVRQRSMVLSAPSQVKIDEMNPSNTVSYKFDPPEQLQMNDDAVSGIHFIVNRGSKRGKKEDRNSMGSTNSMASLQQTPMARTNSVTSMLKRLFSKEDQRGTSATQTDGGTFRLLKHDGSRFTISASNPTLNKPTTAGGSMKIANDIIEEVDEQATITSMGKRPDTRPTAMSLFTQAPPTPSDPVDVPVRNSNKANSNSRLSSSAPNPYAVRPSEGGDLSPAAQSLNTQDSFVLPEERPRLDSDVGPSLSAAGSQTLLDEADGGEDPELDDFDRLRSIREQHRREKYLQKLMARSISAQQRTGSTELMDNDLLLEDLLSQSAAAQKKEEKSKNDPKDNAT</sequence>
<keyword evidence="6" id="KW-0869">Chloride channel</keyword>
<dbReference type="RefSeq" id="XP_022829149.1">
    <property type="nucleotide sequence ID" value="XM_022973381.1"/>
</dbReference>
<keyword evidence="6" id="KW-1003">Cell membrane</keyword>
<dbReference type="Pfam" id="PF01062">
    <property type="entry name" value="Bestrophin"/>
    <property type="match status" value="1"/>
</dbReference>
<feature type="transmembrane region" description="Helical" evidence="6">
    <location>
        <begin position="66"/>
        <end position="89"/>
    </location>
</feature>
<feature type="region of interest" description="Disordered" evidence="7">
    <location>
        <begin position="533"/>
        <end position="599"/>
    </location>
</feature>
<name>A0A9J7EK33_SPOLT</name>
<keyword evidence="4 6" id="KW-0472">Membrane</keyword>
<evidence type="ECO:0000256" key="3">
    <source>
        <dbReference type="ARBA" id="ARBA00022989"/>
    </source>
</evidence>
<gene>
    <name evidence="9" type="primary">LOC111358301</name>
</gene>
<keyword evidence="6" id="KW-0813">Transport</keyword>
<feature type="transmembrane region" description="Helical" evidence="6">
    <location>
        <begin position="279"/>
        <end position="296"/>
    </location>
</feature>
<reference evidence="9" key="1">
    <citation type="submission" date="2025-08" db="UniProtKB">
        <authorList>
            <consortium name="RefSeq"/>
        </authorList>
    </citation>
    <scope>IDENTIFICATION</scope>
    <source>
        <strain evidence="9">Ishihara</strain>
        <tissue evidence="9">Whole body</tissue>
    </source>
</reference>
<keyword evidence="6" id="KW-0406">Ion transport</keyword>
<dbReference type="GO" id="GO:0005886">
    <property type="term" value="C:plasma membrane"/>
    <property type="evidence" value="ECO:0007669"/>
    <property type="project" value="UniProtKB-SubCell"/>
</dbReference>
<dbReference type="PANTHER" id="PTHR10736:SF65">
    <property type="entry name" value="BESTROPHIN 1, ISOFORM C-RELATED"/>
    <property type="match status" value="1"/>
</dbReference>
<evidence type="ECO:0000256" key="2">
    <source>
        <dbReference type="ARBA" id="ARBA00022692"/>
    </source>
</evidence>
<dbReference type="InterPro" id="IPR021134">
    <property type="entry name" value="Bestrophin-like"/>
</dbReference>
<evidence type="ECO:0000256" key="6">
    <source>
        <dbReference type="RuleBase" id="RU363126"/>
    </source>
</evidence>
<feature type="region of interest" description="Disordered" evidence="7">
    <location>
        <begin position="428"/>
        <end position="458"/>
    </location>
</feature>
<keyword evidence="8" id="KW-1185">Reference proteome</keyword>
<feature type="compositionally biased region" description="Polar residues" evidence="7">
    <location>
        <begin position="566"/>
        <end position="582"/>
    </location>
</feature>
<evidence type="ECO:0000256" key="7">
    <source>
        <dbReference type="SAM" id="MobiDB-lite"/>
    </source>
</evidence>
<evidence type="ECO:0000313" key="9">
    <source>
        <dbReference type="RefSeq" id="XP_022829149.1"/>
    </source>
</evidence>
<keyword evidence="6" id="KW-0868">Chloride</keyword>
<feature type="transmembrane region" description="Helical" evidence="6">
    <location>
        <begin position="129"/>
        <end position="148"/>
    </location>
</feature>
<feature type="region of interest" description="Disordered" evidence="7">
    <location>
        <begin position="695"/>
        <end position="716"/>
    </location>
</feature>
<keyword evidence="2 6" id="KW-0812">Transmembrane</keyword>
<dbReference type="GO" id="GO:0034707">
    <property type="term" value="C:chloride channel complex"/>
    <property type="evidence" value="ECO:0007669"/>
    <property type="project" value="UniProtKB-KW"/>
</dbReference>
<proteinExistence type="inferred from homology"/>
<feature type="compositionally biased region" description="Acidic residues" evidence="7">
    <location>
        <begin position="635"/>
        <end position="646"/>
    </location>
</feature>
<dbReference type="InterPro" id="IPR000615">
    <property type="entry name" value="Bestrophin"/>
</dbReference>
<dbReference type="GeneID" id="111358301"/>
<keyword evidence="6" id="KW-0407">Ion channel</keyword>
<feature type="compositionally biased region" description="Polar residues" evidence="7">
    <location>
        <begin position="441"/>
        <end position="458"/>
    </location>
</feature>
<organism evidence="8 9">
    <name type="scientific">Spodoptera litura</name>
    <name type="common">Asian cotton leafworm</name>
    <dbReference type="NCBI Taxonomy" id="69820"/>
    <lineage>
        <taxon>Eukaryota</taxon>
        <taxon>Metazoa</taxon>
        <taxon>Ecdysozoa</taxon>
        <taxon>Arthropoda</taxon>
        <taxon>Hexapoda</taxon>
        <taxon>Insecta</taxon>
        <taxon>Pterygota</taxon>
        <taxon>Neoptera</taxon>
        <taxon>Endopterygota</taxon>
        <taxon>Lepidoptera</taxon>
        <taxon>Glossata</taxon>
        <taxon>Ditrysia</taxon>
        <taxon>Noctuoidea</taxon>
        <taxon>Noctuidae</taxon>
        <taxon>Amphipyrinae</taxon>
        <taxon>Spodoptera</taxon>
    </lineage>
</organism>
<feature type="region of interest" description="Disordered" evidence="7">
    <location>
        <begin position="614"/>
        <end position="646"/>
    </location>
</feature>
<comment type="similarity">
    <text evidence="5 6">Belongs to the anion channel-forming bestrophin (TC 1.A.46) family. Calcium-sensitive chloride channel subfamily.</text>
</comment>
<dbReference type="PANTHER" id="PTHR10736">
    <property type="entry name" value="BESTROPHIN"/>
    <property type="match status" value="1"/>
</dbReference>
<feature type="transmembrane region" description="Helical" evidence="6">
    <location>
        <begin position="32"/>
        <end position="54"/>
    </location>
</feature>
<dbReference type="CTD" id="7439"/>
<dbReference type="GO" id="GO:0005254">
    <property type="term" value="F:chloride channel activity"/>
    <property type="evidence" value="ECO:0007669"/>
    <property type="project" value="UniProtKB-KW"/>
</dbReference>
<dbReference type="Proteomes" id="UP000301870">
    <property type="component" value="Chromosome 27"/>
</dbReference>